<dbReference type="RefSeq" id="XP_022670254.1">
    <property type="nucleotide sequence ID" value="XM_022814519.1"/>
</dbReference>
<feature type="domain" description="Neurotransmitter-gated ion-channel ligand-binding" evidence="2">
    <location>
        <begin position="53"/>
        <end position="202"/>
    </location>
</feature>
<dbReference type="InterPro" id="IPR006202">
    <property type="entry name" value="Neur_chan_lig-bd"/>
</dbReference>
<keyword evidence="4" id="KW-1185">Reference proteome</keyword>
<dbReference type="GO" id="GO:0004888">
    <property type="term" value="F:transmembrane signaling receptor activity"/>
    <property type="evidence" value="ECO:0007669"/>
    <property type="project" value="InterPro"/>
</dbReference>
<dbReference type="InterPro" id="IPR006201">
    <property type="entry name" value="Neur_channel"/>
</dbReference>
<dbReference type="GO" id="GO:0005230">
    <property type="term" value="F:extracellular ligand-gated monoatomic ion channel activity"/>
    <property type="evidence" value="ECO:0007669"/>
    <property type="project" value="InterPro"/>
</dbReference>
<dbReference type="InParanoid" id="A0A7M7KQ21"/>
<dbReference type="Proteomes" id="UP000594260">
    <property type="component" value="Unplaced"/>
</dbReference>
<evidence type="ECO:0000256" key="1">
    <source>
        <dbReference type="SAM" id="Phobius"/>
    </source>
</evidence>
<dbReference type="KEGG" id="vde:111254055"/>
<protein>
    <recommendedName>
        <fullName evidence="2">Neurotransmitter-gated ion-channel ligand-binding domain-containing protein</fullName>
    </recommendedName>
</protein>
<sequence length="441" mass="50744">MASPAASSYRRTSLRSLSTVIVLMVPLLTMTKIIPLARAANDAKYSSEVKLLDYFRDFDVHVPPVDSASDLKNLLINITIKPNEIFGLTVDEHQDLWIDLLLCLYWNSSAFTWLPSDFGNITYISWKKNHIWTPQFTSGTHLFLGADDMKPSRGKMLVMIRWDGLTEWCPQVRLVLSCKEQANGFDSFPADQLKCVSDISSIDTIHSGQYANIHNFTYSKHDFRRMGDLFGNSGYRLQYMRTETTSKQNRIVVGIRRSASQWLYQITLPIILMALLCIVNLWLDAAPHEDHDSRRLTTTFALIILSMLMIQMYSPLLIHCSRPPFILTLLAHLVYSQSFFAANYILLIHIDNCDKTPALYQRIQQMYERSGAYGYARYVRTIMFGWTFERFDKDCENNVGRREGHVKNPAGSLAGRVFLLVRTCLTFDIIFNLCRFGFIFL</sequence>
<dbReference type="Pfam" id="PF02931">
    <property type="entry name" value="Neur_chan_LBD"/>
    <property type="match status" value="1"/>
</dbReference>
<feature type="transmembrane region" description="Helical" evidence="1">
    <location>
        <begin position="262"/>
        <end position="283"/>
    </location>
</feature>
<reference evidence="3" key="1">
    <citation type="submission" date="2021-01" db="UniProtKB">
        <authorList>
            <consortium name="EnsemblMetazoa"/>
        </authorList>
    </citation>
    <scope>IDENTIFICATION</scope>
</reference>
<dbReference type="Gene3D" id="2.70.170.10">
    <property type="entry name" value="Neurotransmitter-gated ion-channel ligand-binding domain"/>
    <property type="match status" value="1"/>
</dbReference>
<name>A0A7M7KQ21_VARDE</name>
<dbReference type="AlphaFoldDB" id="A0A7M7KQ21"/>
<feature type="transmembrane region" description="Helical" evidence="1">
    <location>
        <begin position="325"/>
        <end position="347"/>
    </location>
</feature>
<dbReference type="PANTHER" id="PTHR18945">
    <property type="entry name" value="NEUROTRANSMITTER GATED ION CHANNEL"/>
    <property type="match status" value="1"/>
</dbReference>
<dbReference type="GO" id="GO:0016020">
    <property type="term" value="C:membrane"/>
    <property type="evidence" value="ECO:0007669"/>
    <property type="project" value="InterPro"/>
</dbReference>
<evidence type="ECO:0000259" key="2">
    <source>
        <dbReference type="Pfam" id="PF02931"/>
    </source>
</evidence>
<organism evidence="3 4">
    <name type="scientific">Varroa destructor</name>
    <name type="common">Honeybee mite</name>
    <dbReference type="NCBI Taxonomy" id="109461"/>
    <lineage>
        <taxon>Eukaryota</taxon>
        <taxon>Metazoa</taxon>
        <taxon>Ecdysozoa</taxon>
        <taxon>Arthropoda</taxon>
        <taxon>Chelicerata</taxon>
        <taxon>Arachnida</taxon>
        <taxon>Acari</taxon>
        <taxon>Parasitiformes</taxon>
        <taxon>Mesostigmata</taxon>
        <taxon>Gamasina</taxon>
        <taxon>Dermanyssoidea</taxon>
        <taxon>Varroidae</taxon>
        <taxon>Varroa</taxon>
    </lineage>
</organism>
<evidence type="ECO:0000313" key="4">
    <source>
        <dbReference type="Proteomes" id="UP000594260"/>
    </source>
</evidence>
<dbReference type="EnsemblMetazoa" id="XM_022814519">
    <property type="protein sequence ID" value="XP_022670254"/>
    <property type="gene ID" value="LOC111254055"/>
</dbReference>
<accession>A0A7M7KQ21</accession>
<keyword evidence="1" id="KW-0472">Membrane</keyword>
<dbReference type="GeneID" id="111254055"/>
<keyword evidence="1" id="KW-1133">Transmembrane helix</keyword>
<proteinExistence type="predicted"/>
<keyword evidence="1" id="KW-0812">Transmembrane</keyword>
<feature type="transmembrane region" description="Helical" evidence="1">
    <location>
        <begin position="295"/>
        <end position="313"/>
    </location>
</feature>
<dbReference type="SUPFAM" id="SSF63712">
    <property type="entry name" value="Nicotinic receptor ligand binding domain-like"/>
    <property type="match status" value="1"/>
</dbReference>
<dbReference type="InterPro" id="IPR036734">
    <property type="entry name" value="Neur_chan_lig-bd_sf"/>
</dbReference>
<evidence type="ECO:0000313" key="3">
    <source>
        <dbReference type="EnsemblMetazoa" id="XP_022670254"/>
    </source>
</evidence>
<dbReference type="OrthoDB" id="10418442at2759"/>